<keyword evidence="3" id="KW-1133">Transmembrane helix</keyword>
<name>A0AA41W5Z4_9GAMM</name>
<keyword evidence="7" id="KW-1185">Reference proteome</keyword>
<evidence type="ECO:0000256" key="4">
    <source>
        <dbReference type="ARBA" id="ARBA00023136"/>
    </source>
</evidence>
<accession>A0AA41W5Z4</accession>
<evidence type="ECO:0000256" key="1">
    <source>
        <dbReference type="ARBA" id="ARBA00004167"/>
    </source>
</evidence>
<protein>
    <submittedName>
        <fullName evidence="6">Translocation/assembly module TamB domain-containing protein</fullName>
    </submittedName>
</protein>
<dbReference type="PANTHER" id="PTHR36985">
    <property type="entry name" value="TRANSLOCATION AND ASSEMBLY MODULE SUBUNIT TAMB"/>
    <property type="match status" value="1"/>
</dbReference>
<keyword evidence="4" id="KW-0472">Membrane</keyword>
<organism evidence="6 7">
    <name type="scientific">Echinimonas agarilytica</name>
    <dbReference type="NCBI Taxonomy" id="1215918"/>
    <lineage>
        <taxon>Bacteria</taxon>
        <taxon>Pseudomonadati</taxon>
        <taxon>Pseudomonadota</taxon>
        <taxon>Gammaproteobacteria</taxon>
        <taxon>Alteromonadales</taxon>
        <taxon>Echinimonadaceae</taxon>
        <taxon>Echinimonas</taxon>
    </lineage>
</organism>
<comment type="caution">
    <text evidence="6">The sequence shown here is derived from an EMBL/GenBank/DDBJ whole genome shotgun (WGS) entry which is preliminary data.</text>
</comment>
<dbReference type="AlphaFoldDB" id="A0AA41W5Z4"/>
<evidence type="ECO:0000256" key="3">
    <source>
        <dbReference type="ARBA" id="ARBA00022989"/>
    </source>
</evidence>
<dbReference type="GO" id="GO:0005886">
    <property type="term" value="C:plasma membrane"/>
    <property type="evidence" value="ECO:0007669"/>
    <property type="project" value="InterPro"/>
</dbReference>
<dbReference type="Proteomes" id="UP001165393">
    <property type="component" value="Unassembled WGS sequence"/>
</dbReference>
<dbReference type="GO" id="GO:0009306">
    <property type="term" value="P:protein secretion"/>
    <property type="evidence" value="ECO:0007669"/>
    <property type="project" value="InterPro"/>
</dbReference>
<reference evidence="6 7" key="1">
    <citation type="journal article" date="2013" name="Antonie Van Leeuwenhoek">
        <title>Echinimonas agarilytica gen. nov., sp. nov., a new gammaproteobacterium isolated from the sea urchin Strongylocentrotus intermedius.</title>
        <authorList>
            <person name="Nedashkovskaya O.I."/>
            <person name="Stenkova A.M."/>
            <person name="Zhukova N.V."/>
            <person name="Van Trappen S."/>
            <person name="Lee J.S."/>
            <person name="Kim S.B."/>
        </authorList>
    </citation>
    <scope>NUCLEOTIDE SEQUENCE [LARGE SCALE GENOMIC DNA]</scope>
    <source>
        <strain evidence="6 7">KMM 6351</strain>
    </source>
</reference>
<dbReference type="PANTHER" id="PTHR36985:SF1">
    <property type="entry name" value="TRANSLOCATION AND ASSEMBLY MODULE SUBUNIT TAMB"/>
    <property type="match status" value="1"/>
</dbReference>
<proteinExistence type="predicted"/>
<dbReference type="Pfam" id="PF04357">
    <property type="entry name" value="TamB"/>
    <property type="match status" value="1"/>
</dbReference>
<dbReference type="RefSeq" id="WP_251260689.1">
    <property type="nucleotide sequence ID" value="NZ_JAMQGP010000002.1"/>
</dbReference>
<evidence type="ECO:0000259" key="5">
    <source>
        <dbReference type="Pfam" id="PF04357"/>
    </source>
</evidence>
<dbReference type="GO" id="GO:0097347">
    <property type="term" value="C:TAM protein secretion complex"/>
    <property type="evidence" value="ECO:0007669"/>
    <property type="project" value="TreeGrafter"/>
</dbReference>
<evidence type="ECO:0000313" key="7">
    <source>
        <dbReference type="Proteomes" id="UP001165393"/>
    </source>
</evidence>
<comment type="subcellular location">
    <subcellularLocation>
        <location evidence="1">Membrane</location>
        <topology evidence="1">Single-pass membrane protein</topology>
    </subcellularLocation>
</comment>
<evidence type="ECO:0000313" key="6">
    <source>
        <dbReference type="EMBL" id="MCM2679340.1"/>
    </source>
</evidence>
<gene>
    <name evidence="6" type="ORF">NAF29_06610</name>
</gene>
<dbReference type="EMBL" id="JAMQGP010000002">
    <property type="protein sequence ID" value="MCM2679340.1"/>
    <property type="molecule type" value="Genomic_DNA"/>
</dbReference>
<keyword evidence="2" id="KW-0812">Transmembrane</keyword>
<feature type="domain" description="Translocation and assembly module TamB C-terminal" evidence="5">
    <location>
        <begin position="939"/>
        <end position="1268"/>
    </location>
</feature>
<dbReference type="InterPro" id="IPR007452">
    <property type="entry name" value="TamB_C"/>
</dbReference>
<evidence type="ECO:0000256" key="2">
    <source>
        <dbReference type="ARBA" id="ARBA00022692"/>
    </source>
</evidence>
<sequence length="1272" mass="140217">MSWRTLGRILFYPLFSTLVLLAVLVSTEFGSRLAANIANAVVPMVEIDFKSGKLNQRVELNHFHLDLGFLVIDIEDVMLDWNPWCSVKGEICVNDVQAQRLDLFLIDDDNNSEHNDNQSSEPIGVNNNPDASLADNSDEPYLLELPLVISIENGHVEQGRLEIYDILIEWTDAKVEAYLHDDTIDIRRAIIDDGLVHLGAIQSDKASPPKTIEIVESTNTDKDDEWLLAHVPDTYLPLNLLLPNVQANTFRFAMDDAKPDDFSNISIDANWQQIQVEVNQISATHSVFGRAQISGHSTLSHPYPTQLDISLAPQHVPEFKVLTDSEWQVTIDGSLDELIVAAHEQKNLHWTINGDAVLTDPSVPFRISLAGDQMIWPEGIEPPVDYRQVNGNASGTLHQQRFELNAEVSTRVDDLNIVSKLEAKGQHQNQTVTLDHFSLAYPDHSGGATGHAEVSYGENIQWVVDTQFTNLLLPKFGFATHTTLSGQVKHQGNFSDEQWRLRFLPLDVNGEFLSKPFSAQGKVDIDSHWRGQIDDLEIHYAGSEVAINGAVADQWNVIAQAKSQNLEEIDANLEGSADLTLKINGQYDTPNLQLTGLVKDIAYEGLWIEQAQLHADYQPTLQHQSNATLTVPHMAYQQLDMEYVELKLSGNAKQHQLTLTNGGELQSNIELNGQWHDTQERWTGQIPTAHLGSDIGQWQAAIPINLTVDTSPASIAISAHCWRANESQICLDKPTKLGEEGHLDLSLNIEAGDIAQFMMNDDYDLSGIATGHLSAQWSPEHEPTALLELDSNDISVTYSSLIDDTAHEVSVDRLHIKASIEEDVSRIELSVDDNANKQLQLAASMLHNDDKTLDGQLKIVQYQLGQFRHMFPDVDKMNGTLNADIKLGGMLNKPEINGSANISSGMVELLSNPTLLEDLNLNLTFNGLNAAMNATFEIGGGSATSNASTNWQDDLQAKAAIKGDQLEVLIPPESVVWVSPDLTFTYENGLAKLRGDVTVPQAEIIISKLESSGVELSDDVVFVDSSDADRDKIDSELDMRINIVLGKKIKIDTFGLRSRVEGEIEVRQSLGLPLQMFGNMSLVDGKFAAYGQRLTIEPESIVRFNGAPDSAQLDVRASRYIKAESITAGLHVTGNAEHPKITFYSDPAMEQQEVLSYIVRGRGLDSEGGNGTLGAAAAVGVSAASSLGLGESFEKLPGISDVTLDTEGDGDETQVTISGYIGKRIFLKYGIGVFEPVNEVTVRLYILNQLWLESVSGLEQSLDLYYSFLIRN</sequence>